<feature type="binding site" description="in other chain" evidence="8">
    <location>
        <begin position="33"/>
        <end position="36"/>
    </location>
    <ligand>
        <name>IMP</name>
        <dbReference type="ChEBI" id="CHEBI:58053"/>
        <note>ligand shared between dimeric partners</note>
    </ligand>
</feature>
<keyword evidence="2 8" id="KW-0436">Ligase</keyword>
<evidence type="ECO:0000256" key="2">
    <source>
        <dbReference type="ARBA" id="ARBA00022598"/>
    </source>
</evidence>
<feature type="binding site" evidence="8">
    <location>
        <position position="8"/>
    </location>
    <ligand>
        <name>Mg(2+)</name>
        <dbReference type="ChEBI" id="CHEBI:18420"/>
    </ligand>
</feature>
<evidence type="ECO:0000256" key="7">
    <source>
        <dbReference type="ARBA" id="ARBA00023134"/>
    </source>
</evidence>
<dbReference type="SMART" id="SM00788">
    <property type="entry name" value="Adenylsucc_synt"/>
    <property type="match status" value="1"/>
</dbReference>
<comment type="function">
    <text evidence="8">Plays an important role in the de novo pathway of purine nucleotide biosynthesis. Catalyzes the first committed step in the biosynthesis of AMP from IMP.</text>
</comment>
<dbReference type="InterPro" id="IPR042110">
    <property type="entry name" value="Adenylosuccinate_synth_dom2"/>
</dbReference>
<dbReference type="FunFam" id="1.10.300.10:FF:000001">
    <property type="entry name" value="Adenylosuccinate synthetase"/>
    <property type="match status" value="1"/>
</dbReference>
<feature type="binding site" description="in other chain" evidence="8">
    <location>
        <position position="214"/>
    </location>
    <ligand>
        <name>IMP</name>
        <dbReference type="ChEBI" id="CHEBI:58053"/>
        <note>ligand shared between dimeric partners</note>
    </ligand>
</feature>
<comment type="cofactor">
    <cofactor evidence="8">
        <name>Mg(2+)</name>
        <dbReference type="ChEBI" id="CHEBI:18420"/>
    </cofactor>
    <text evidence="8">Binds 1 Mg(2+) ion per subunit.</text>
</comment>
<evidence type="ECO:0000313" key="11">
    <source>
        <dbReference type="EMBL" id="BBE41871.1"/>
    </source>
</evidence>
<comment type="subcellular location">
    <subcellularLocation>
        <location evidence="8">Cytoplasm</location>
    </subcellularLocation>
</comment>
<feature type="binding site" evidence="8">
    <location>
        <begin position="409"/>
        <end position="411"/>
    </location>
    <ligand>
        <name>GTP</name>
        <dbReference type="ChEBI" id="CHEBI:37565"/>
    </ligand>
</feature>
<dbReference type="InterPro" id="IPR018220">
    <property type="entry name" value="Adenylosuccin_syn_GTP-bd"/>
</dbReference>
<evidence type="ECO:0000256" key="10">
    <source>
        <dbReference type="RuleBase" id="RU000520"/>
    </source>
</evidence>
<feature type="binding site" description="in other chain" evidence="8">
    <location>
        <position position="121"/>
    </location>
    <ligand>
        <name>IMP</name>
        <dbReference type="ChEBI" id="CHEBI:58053"/>
        <note>ligand shared between dimeric partners</note>
    </ligand>
</feature>
<dbReference type="InterPro" id="IPR033128">
    <property type="entry name" value="Adenylosuccin_syn_Lys_AS"/>
</dbReference>
<dbReference type="Gene3D" id="1.10.300.10">
    <property type="entry name" value="Adenylosuccinate Synthetase, subunit A, domain 2"/>
    <property type="match status" value="1"/>
</dbReference>
<feature type="binding site" evidence="8">
    <location>
        <position position="295"/>
    </location>
    <ligand>
        <name>GTP</name>
        <dbReference type="ChEBI" id="CHEBI:37565"/>
    </ligand>
</feature>
<dbReference type="PROSITE" id="PS00513">
    <property type="entry name" value="ADENYLOSUCCIN_SYN_2"/>
    <property type="match status" value="1"/>
</dbReference>
<gene>
    <name evidence="8" type="primary">purA</name>
    <name evidence="11" type="ORF">NAS2_0482</name>
</gene>
<dbReference type="PANTHER" id="PTHR11846">
    <property type="entry name" value="ADENYLOSUCCINATE SYNTHETASE"/>
    <property type="match status" value="1"/>
</dbReference>
<evidence type="ECO:0000256" key="5">
    <source>
        <dbReference type="ARBA" id="ARBA00022755"/>
    </source>
</evidence>
<protein>
    <recommendedName>
        <fullName evidence="8 10">Adenylosuccinate synthetase</fullName>
        <shortName evidence="8">AMPSase</shortName>
        <shortName evidence="8">AdSS</shortName>
        <ecNumber evidence="8 10">6.3.4.4</ecNumber>
    </recommendedName>
    <alternativeName>
        <fullName evidence="8">IMP--aspartate ligase</fullName>
    </alternativeName>
</protein>
<feature type="active site" evidence="9">
    <location>
        <position position="132"/>
    </location>
</feature>
<proteinExistence type="inferred from homology"/>
<comment type="pathway">
    <text evidence="8 10">Purine metabolism; AMP biosynthesis via de novo pathway; AMP from IMP: step 1/2.</text>
</comment>
<dbReference type="NCBIfam" id="NF002223">
    <property type="entry name" value="PRK01117.1"/>
    <property type="match status" value="1"/>
</dbReference>
<dbReference type="HAMAP" id="MF_00011">
    <property type="entry name" value="Adenylosucc_synth"/>
    <property type="match status" value="1"/>
</dbReference>
<feature type="binding site" evidence="8">
    <location>
        <begin position="289"/>
        <end position="295"/>
    </location>
    <ligand>
        <name>substrate</name>
    </ligand>
</feature>
<dbReference type="InterPro" id="IPR027417">
    <property type="entry name" value="P-loop_NTPase"/>
</dbReference>
<keyword evidence="3 8" id="KW-0479">Metal-binding</keyword>
<dbReference type="Proteomes" id="UP000509448">
    <property type="component" value="Chromosome"/>
</dbReference>
<evidence type="ECO:0000256" key="9">
    <source>
        <dbReference type="PROSITE-ProRule" id="PRU10134"/>
    </source>
</evidence>
<dbReference type="GO" id="GO:0000287">
    <property type="term" value="F:magnesium ion binding"/>
    <property type="evidence" value="ECO:0007669"/>
    <property type="project" value="UniProtKB-UniRule"/>
</dbReference>
<dbReference type="Gene3D" id="3.40.440.10">
    <property type="entry name" value="Adenylosuccinate Synthetase, subunit A, domain 1"/>
    <property type="match status" value="1"/>
</dbReference>
<dbReference type="UniPathway" id="UPA00075">
    <property type="reaction ID" value="UER00335"/>
</dbReference>
<comment type="catalytic activity">
    <reaction evidence="8 10">
        <text>IMP + L-aspartate + GTP = N(6)-(1,2-dicarboxyethyl)-AMP + GDP + phosphate + 2 H(+)</text>
        <dbReference type="Rhea" id="RHEA:15753"/>
        <dbReference type="ChEBI" id="CHEBI:15378"/>
        <dbReference type="ChEBI" id="CHEBI:29991"/>
        <dbReference type="ChEBI" id="CHEBI:37565"/>
        <dbReference type="ChEBI" id="CHEBI:43474"/>
        <dbReference type="ChEBI" id="CHEBI:57567"/>
        <dbReference type="ChEBI" id="CHEBI:58053"/>
        <dbReference type="ChEBI" id="CHEBI:58189"/>
        <dbReference type="EC" id="6.3.4.4"/>
    </reaction>
</comment>
<evidence type="ECO:0000256" key="8">
    <source>
        <dbReference type="HAMAP-Rule" id="MF_00011"/>
    </source>
</evidence>
<keyword evidence="4 8" id="KW-0547">Nucleotide-binding</keyword>
<name>A0A4P2VCM0_9ARCH</name>
<evidence type="ECO:0000256" key="1">
    <source>
        <dbReference type="ARBA" id="ARBA00011738"/>
    </source>
</evidence>
<evidence type="ECO:0000256" key="4">
    <source>
        <dbReference type="ARBA" id="ARBA00022741"/>
    </source>
</evidence>
<dbReference type="NCBIfam" id="TIGR00184">
    <property type="entry name" value="purA"/>
    <property type="match status" value="1"/>
</dbReference>
<evidence type="ECO:0000256" key="3">
    <source>
        <dbReference type="ARBA" id="ARBA00022723"/>
    </source>
</evidence>
<dbReference type="EC" id="6.3.4.4" evidence="8 10"/>
<dbReference type="GO" id="GO:0046040">
    <property type="term" value="P:IMP metabolic process"/>
    <property type="evidence" value="ECO:0007669"/>
    <property type="project" value="TreeGrafter"/>
</dbReference>
<feature type="binding site" description="in other chain" evidence="8">
    <location>
        <begin position="8"/>
        <end position="11"/>
    </location>
    <ligand>
        <name>IMP</name>
        <dbReference type="ChEBI" id="CHEBI:58053"/>
        <note>ligand shared between dimeric partners</note>
    </ligand>
</feature>
<dbReference type="KEGG" id="ccai:NAS2_0482"/>
<dbReference type="AlphaFoldDB" id="A0A4P2VCM0"/>
<feature type="binding site" evidence="8">
    <location>
        <position position="35"/>
    </location>
    <ligand>
        <name>Mg(2+)</name>
        <dbReference type="ChEBI" id="CHEBI:18420"/>
    </ligand>
</feature>
<dbReference type="FunFam" id="3.90.170.10:FF:000001">
    <property type="entry name" value="Adenylosuccinate synthetase"/>
    <property type="match status" value="1"/>
</dbReference>
<feature type="binding site" description="in other chain" evidence="8">
    <location>
        <position position="293"/>
    </location>
    <ligand>
        <name>IMP</name>
        <dbReference type="ChEBI" id="CHEBI:58053"/>
        <note>ligand shared between dimeric partners</note>
    </ligand>
</feature>
<feature type="binding site" evidence="8">
    <location>
        <begin position="7"/>
        <end position="13"/>
    </location>
    <ligand>
        <name>GTP</name>
        <dbReference type="ChEBI" id="CHEBI:37565"/>
    </ligand>
</feature>
<keyword evidence="7 8" id="KW-0342">GTP-binding</keyword>
<keyword evidence="5 8" id="KW-0658">Purine biosynthesis</keyword>
<dbReference type="Pfam" id="PF00709">
    <property type="entry name" value="Adenylsucc_synt"/>
    <property type="match status" value="1"/>
</dbReference>
<keyword evidence="8" id="KW-0963">Cytoplasm</keyword>
<evidence type="ECO:0000256" key="6">
    <source>
        <dbReference type="ARBA" id="ARBA00022842"/>
    </source>
</evidence>
<dbReference type="PANTHER" id="PTHR11846:SF0">
    <property type="entry name" value="ADENYLOSUCCINATE SYNTHETASE"/>
    <property type="match status" value="1"/>
</dbReference>
<dbReference type="GO" id="GO:0004019">
    <property type="term" value="F:adenylosuccinate synthase activity"/>
    <property type="evidence" value="ECO:0007669"/>
    <property type="project" value="UniProtKB-UniRule"/>
</dbReference>
<dbReference type="InterPro" id="IPR042111">
    <property type="entry name" value="Adenylosuccinate_synth_dom3"/>
</dbReference>
<keyword evidence="6 8" id="KW-0460">Magnesium</keyword>
<comment type="subunit">
    <text evidence="1 8">Homodimer.</text>
</comment>
<dbReference type="SUPFAM" id="SSF52540">
    <property type="entry name" value="P-loop containing nucleoside triphosphate hydrolases"/>
    <property type="match status" value="1"/>
</dbReference>
<dbReference type="GO" id="GO:0044208">
    <property type="term" value="P:'de novo' AMP biosynthetic process"/>
    <property type="evidence" value="ECO:0007669"/>
    <property type="project" value="UniProtKB-UniRule"/>
</dbReference>
<dbReference type="PROSITE" id="PS01266">
    <property type="entry name" value="ADENYLOSUCCIN_SYN_1"/>
    <property type="match status" value="1"/>
</dbReference>
<feature type="binding site" description="in other chain" evidence="8">
    <location>
        <position position="229"/>
    </location>
    <ligand>
        <name>IMP</name>
        <dbReference type="ChEBI" id="CHEBI:58053"/>
        <note>ligand shared between dimeric partners</note>
    </ligand>
</feature>
<organism evidence="11 12">
    <name type="scientific">Conexivisphaera calida</name>
    <dbReference type="NCBI Taxonomy" id="1874277"/>
    <lineage>
        <taxon>Archaea</taxon>
        <taxon>Nitrososphaerota</taxon>
        <taxon>Conexivisphaeria</taxon>
        <taxon>Conexivisphaerales</taxon>
        <taxon>Conexivisphaeraceae</taxon>
        <taxon>Conexivisphaera</taxon>
    </lineage>
</organism>
<dbReference type="EMBL" id="AP018732">
    <property type="protein sequence ID" value="BBE41871.1"/>
    <property type="molecule type" value="Genomic_DNA"/>
</dbReference>
<feature type="active site" description="Proton acceptor" evidence="8">
    <location>
        <position position="8"/>
    </location>
</feature>
<feature type="binding site" evidence="8">
    <location>
        <begin position="35"/>
        <end position="37"/>
    </location>
    <ligand>
        <name>GTP</name>
        <dbReference type="ChEBI" id="CHEBI:37565"/>
    </ligand>
</feature>
<dbReference type="CDD" id="cd03108">
    <property type="entry name" value="AdSS"/>
    <property type="match status" value="1"/>
</dbReference>
<feature type="binding site" evidence="8">
    <location>
        <position position="135"/>
    </location>
    <ligand>
        <name>IMP</name>
        <dbReference type="ChEBI" id="CHEBI:58053"/>
        <note>ligand shared between dimeric partners</note>
    </ligand>
</feature>
<feature type="binding site" evidence="8">
    <location>
        <begin position="321"/>
        <end position="323"/>
    </location>
    <ligand>
        <name>GTP</name>
        <dbReference type="ChEBI" id="CHEBI:37565"/>
    </ligand>
</feature>
<dbReference type="GO" id="GO:0005737">
    <property type="term" value="C:cytoplasm"/>
    <property type="evidence" value="ECO:0007669"/>
    <property type="project" value="UniProtKB-SubCell"/>
</dbReference>
<dbReference type="Gene3D" id="3.90.170.10">
    <property type="entry name" value="Adenylosuccinate Synthetase, subunit A, domain 3"/>
    <property type="match status" value="1"/>
</dbReference>
<keyword evidence="12" id="KW-1185">Reference proteome</keyword>
<dbReference type="InterPro" id="IPR042109">
    <property type="entry name" value="Adenylosuccinate_synth_dom1"/>
</dbReference>
<comment type="similarity">
    <text evidence="8 10">Belongs to the adenylosuccinate synthetase family.</text>
</comment>
<evidence type="ECO:0000313" key="12">
    <source>
        <dbReference type="Proteomes" id="UP000509448"/>
    </source>
</evidence>
<feature type="active site" description="Proton donor" evidence="8">
    <location>
        <position position="36"/>
    </location>
</feature>
<accession>A0A4P2VCM0</accession>
<dbReference type="InterPro" id="IPR001114">
    <property type="entry name" value="Adenylosuccinate_synthetase"/>
</dbReference>
<sequence length="421" mass="45862">MVGLQWGDEGKGKVVDRIAGDFDAVVRFQGGSNAGHTVVVGGRKRIFHLVPSGVLQGKLGVIGNGVVVDPDVLLEELDSLRSAGVDARILLSDKAHVTTELHKLQDEAEELSRGGRAIGTTRRGIGPTYADKAARIGIRVSDLLHADLLREKLEHLYKSKEWISHALGRFPSFDELYDGLIRSGERLRPYVGRSEYVLNRMLAGGSRILFEGAQGSLLDLDYGTYPYSTSSNTIAAAASTGSGVPPSAISEVIGVAKAYTTRVGGGSFPTEEKGEVGETLRKLGDEYGATTGRPRRCGWFDAVAGRYSAMLSGVDYAVITKLDVLGQLNRVKVAVAYRIDGSMVDEFPSTPEELERVVPVYEEFDGWRDAGREFWERARREGRSALPRSLRDYIGRIEEALGIPVRGLSYGPSREEYLELG</sequence>
<reference evidence="11 12" key="1">
    <citation type="journal article" date="2019" name="ISME J.">
        <title>Isolation and characterization of a thermophilic sulfur- and iron-reducing thaumarchaeote from a terrestrial acidic hot spring.</title>
        <authorList>
            <person name="Kato S."/>
            <person name="Itoh T."/>
            <person name="Yuki M."/>
            <person name="Nagamori M."/>
            <person name="Ohnishi M."/>
            <person name="Uematsu K."/>
            <person name="Suzuki K."/>
            <person name="Takashina T."/>
            <person name="Ohkuma M."/>
        </authorList>
    </citation>
    <scope>NUCLEOTIDE SEQUENCE [LARGE SCALE GENOMIC DNA]</scope>
    <source>
        <strain evidence="11 12">NAS-02</strain>
    </source>
</reference>
<dbReference type="GO" id="GO:0005525">
    <property type="term" value="F:GTP binding"/>
    <property type="evidence" value="ECO:0007669"/>
    <property type="project" value="UniProtKB-UniRule"/>
</dbReference>